<feature type="compositionally biased region" description="Basic and acidic residues" evidence="7">
    <location>
        <begin position="519"/>
        <end position="528"/>
    </location>
</feature>
<sequence>MKAVQHGGVKVYDLNVGKTLPQWISDKNRKSLAKDEEYRRRIELVQDFYFPATSGRVKVSPDGEYIVATGSYPPQVKVYDTRELSMKFERHLDAEVVQVQVLSTDFTKLVFLGNDRTVAFHAAYGRHHMLRIPKFGRDMAYDPAACELFLGGTGSSLYRIDLEQGHFLSPFETSHEGINSLAFCEPLQLLACAGEDGVVSCWDTRDRKQVGALHVSGPEASGGLVEQRNAQASVVRFDASGLMMAVGTSLGRVSVYDVRSSKPLISKEHRNDLPIVGLQFTTPGRIIASADAKSIKLWNRDSGDSFANIEPQADVNDILVVPQGDIHKPSSGLIIAPGETDRIMSYYVPRLGAAPKWASFLDNLTEELEEKSHSAEELYENYKFVTNNDLERLGITNLLGTSLLRPYMHGFFIDMRLYNKVKAISQPLGFEDWRKERIRKKMEERLGQRISRKLPDNLPKVNRDLAARIAAREAEDNSMDAHDDDEEEEEDEDAAWSSDEEANAASAKKRSKKRPLAITKDDRFKAMFEDPDFQVDEDASEFKQSFPSGLRKERAEQAARDIDSDEDNAGHGAADSDSDDEPPAPRRVSKSKANAPKSAKKKRKVIMRADEISAHGQRGEDGEDGDFSKLLEHNVEDDEGRSRRGTAKKSRRTKAKTLGEQLRDEAANKEFERLEGGNMELSFIPRGEPDEGDGAPGPRRKRKSKGGKGKF</sequence>
<name>A0A2R5GXA8_9STRA</name>
<dbReference type="GO" id="GO:0000462">
    <property type="term" value="P:maturation of SSU-rRNA from tricistronic rRNA transcript (SSU-rRNA, 5.8S rRNA, LSU-rRNA)"/>
    <property type="evidence" value="ECO:0007669"/>
    <property type="project" value="TreeGrafter"/>
</dbReference>
<dbReference type="Pfam" id="PF23097">
    <property type="entry name" value="NOL10_2nd"/>
    <property type="match status" value="1"/>
</dbReference>
<evidence type="ECO:0000256" key="7">
    <source>
        <dbReference type="SAM" id="MobiDB-lite"/>
    </source>
</evidence>
<dbReference type="InterPro" id="IPR056551">
    <property type="entry name" value="Beta-prop_NOL10_N"/>
</dbReference>
<feature type="domain" description="NUC153" evidence="8">
    <location>
        <begin position="521"/>
        <end position="545"/>
    </location>
</feature>
<organism evidence="11 12">
    <name type="scientific">Hondaea fermentalgiana</name>
    <dbReference type="NCBI Taxonomy" id="2315210"/>
    <lineage>
        <taxon>Eukaryota</taxon>
        <taxon>Sar</taxon>
        <taxon>Stramenopiles</taxon>
        <taxon>Bigyra</taxon>
        <taxon>Labyrinthulomycetes</taxon>
        <taxon>Thraustochytrida</taxon>
        <taxon>Thraustochytriidae</taxon>
        <taxon>Hondaea</taxon>
    </lineage>
</organism>
<dbReference type="InParanoid" id="A0A2R5GXA8"/>
<feature type="compositionally biased region" description="Basic and acidic residues" evidence="7">
    <location>
        <begin position="607"/>
        <end position="634"/>
    </location>
</feature>
<dbReference type="InterPro" id="IPR040382">
    <property type="entry name" value="NOL10/Enp2"/>
</dbReference>
<dbReference type="AlphaFoldDB" id="A0A2R5GXA8"/>
<dbReference type="PANTHER" id="PTHR14927">
    <property type="entry name" value="NUCLEOLAR PROTEIN 10"/>
    <property type="match status" value="1"/>
</dbReference>
<evidence type="ECO:0000259" key="8">
    <source>
        <dbReference type="Pfam" id="PF08159"/>
    </source>
</evidence>
<keyword evidence="12" id="KW-1185">Reference proteome</keyword>
<comment type="caution">
    <text evidence="11">The sequence shown here is derived from an EMBL/GenBank/DDBJ whole genome shotgun (WGS) entry which is preliminary data.</text>
</comment>
<feature type="domain" description="Nucleolar protein 10-like N-terminal" evidence="10">
    <location>
        <begin position="2"/>
        <end position="372"/>
    </location>
</feature>
<dbReference type="InterPro" id="IPR036322">
    <property type="entry name" value="WD40_repeat_dom_sf"/>
</dbReference>
<dbReference type="Pfam" id="PF23098">
    <property type="entry name" value="Beta-prop_NOL10_N"/>
    <property type="match status" value="1"/>
</dbReference>
<dbReference type="GO" id="GO:0030686">
    <property type="term" value="C:90S preribosome"/>
    <property type="evidence" value="ECO:0007669"/>
    <property type="project" value="TreeGrafter"/>
</dbReference>
<dbReference type="SMART" id="SM00320">
    <property type="entry name" value="WD40"/>
    <property type="match status" value="5"/>
</dbReference>
<keyword evidence="5" id="KW-0539">Nucleus</keyword>
<dbReference type="GO" id="GO:0032040">
    <property type="term" value="C:small-subunit processome"/>
    <property type="evidence" value="ECO:0007669"/>
    <property type="project" value="TreeGrafter"/>
</dbReference>
<evidence type="ECO:0000256" key="2">
    <source>
        <dbReference type="ARBA" id="ARBA00005264"/>
    </source>
</evidence>
<evidence type="ECO:0000259" key="10">
    <source>
        <dbReference type="Pfam" id="PF23098"/>
    </source>
</evidence>
<feature type="compositionally biased region" description="Basic and acidic residues" evidence="7">
    <location>
        <begin position="661"/>
        <end position="675"/>
    </location>
</feature>
<feature type="compositionally biased region" description="Basic residues" evidence="7">
    <location>
        <begin position="643"/>
        <end position="655"/>
    </location>
</feature>
<feature type="domain" description="Nucleolar protein 10-like second" evidence="9">
    <location>
        <begin position="378"/>
        <end position="426"/>
    </location>
</feature>
<protein>
    <submittedName>
        <fullName evidence="11">Nucleolar protein 10</fullName>
    </submittedName>
</protein>
<dbReference type="Pfam" id="PF08159">
    <property type="entry name" value="NUC153"/>
    <property type="match status" value="1"/>
</dbReference>
<evidence type="ECO:0000313" key="11">
    <source>
        <dbReference type="EMBL" id="GBG33323.1"/>
    </source>
</evidence>
<feature type="compositionally biased region" description="Acidic residues" evidence="7">
    <location>
        <begin position="482"/>
        <end position="502"/>
    </location>
</feature>
<dbReference type="PANTHER" id="PTHR14927:SF0">
    <property type="entry name" value="NUCLEOLAR PROTEIN 10"/>
    <property type="match status" value="1"/>
</dbReference>
<dbReference type="FunCoup" id="A0A2R5GXA8">
    <property type="interactions" value="491"/>
</dbReference>
<reference evidence="11 12" key="1">
    <citation type="submission" date="2017-12" db="EMBL/GenBank/DDBJ databases">
        <title>Sequencing, de novo assembly and annotation of complete genome of a new Thraustochytrid species, strain FCC1311.</title>
        <authorList>
            <person name="Sedici K."/>
            <person name="Godart F."/>
            <person name="Aiese Cigliano R."/>
            <person name="Sanseverino W."/>
            <person name="Barakat M."/>
            <person name="Ortet P."/>
            <person name="Marechal E."/>
            <person name="Cagnac O."/>
            <person name="Amato A."/>
        </authorList>
    </citation>
    <scope>NUCLEOTIDE SEQUENCE [LARGE SCALE GENOMIC DNA]</scope>
</reference>
<dbReference type="EMBL" id="BEYU01000153">
    <property type="protein sequence ID" value="GBG33323.1"/>
    <property type="molecule type" value="Genomic_DNA"/>
</dbReference>
<keyword evidence="3 6" id="KW-0853">WD repeat</keyword>
<feature type="repeat" description="WD" evidence="6">
    <location>
        <begin position="171"/>
        <end position="212"/>
    </location>
</feature>
<dbReference type="Proteomes" id="UP000241890">
    <property type="component" value="Unassembled WGS sequence"/>
</dbReference>
<dbReference type="SUPFAM" id="SSF50978">
    <property type="entry name" value="WD40 repeat-like"/>
    <property type="match status" value="1"/>
</dbReference>
<proteinExistence type="inferred from homology"/>
<keyword evidence="4" id="KW-0677">Repeat</keyword>
<dbReference type="Gene3D" id="2.130.10.10">
    <property type="entry name" value="YVTN repeat-like/Quinoprotein amine dehydrogenase"/>
    <property type="match status" value="2"/>
</dbReference>
<evidence type="ECO:0000256" key="6">
    <source>
        <dbReference type="PROSITE-ProRule" id="PRU00221"/>
    </source>
</evidence>
<comment type="similarity">
    <text evidence="2">Belongs to the WD repeat NOL10/ENP2 family.</text>
</comment>
<evidence type="ECO:0000256" key="4">
    <source>
        <dbReference type="ARBA" id="ARBA00022737"/>
    </source>
</evidence>
<dbReference type="InterPro" id="IPR001680">
    <property type="entry name" value="WD40_rpt"/>
</dbReference>
<evidence type="ECO:0000259" key="9">
    <source>
        <dbReference type="Pfam" id="PF23097"/>
    </source>
</evidence>
<evidence type="ECO:0000256" key="3">
    <source>
        <dbReference type="ARBA" id="ARBA00022574"/>
    </source>
</evidence>
<evidence type="ECO:0000256" key="5">
    <source>
        <dbReference type="ARBA" id="ARBA00023242"/>
    </source>
</evidence>
<accession>A0A2R5GXA8</accession>
<dbReference type="OrthoDB" id="273340at2759"/>
<dbReference type="PROSITE" id="PS50082">
    <property type="entry name" value="WD_REPEATS_2"/>
    <property type="match status" value="1"/>
</dbReference>
<dbReference type="InterPro" id="IPR012580">
    <property type="entry name" value="NUC153"/>
</dbReference>
<feature type="compositionally biased region" description="Acidic residues" evidence="7">
    <location>
        <begin position="529"/>
        <end position="539"/>
    </location>
</feature>
<feature type="compositionally biased region" description="Basic and acidic residues" evidence="7">
    <location>
        <begin position="472"/>
        <end position="481"/>
    </location>
</feature>
<feature type="compositionally biased region" description="Basic residues" evidence="7">
    <location>
        <begin position="698"/>
        <end position="711"/>
    </location>
</feature>
<feature type="compositionally biased region" description="Basic and acidic residues" evidence="7">
    <location>
        <begin position="550"/>
        <end position="562"/>
    </location>
</feature>
<comment type="subcellular location">
    <subcellularLocation>
        <location evidence="1">Nucleus</location>
        <location evidence="1">Nucleolus</location>
    </subcellularLocation>
</comment>
<evidence type="ECO:0000256" key="1">
    <source>
        <dbReference type="ARBA" id="ARBA00004604"/>
    </source>
</evidence>
<evidence type="ECO:0000313" key="12">
    <source>
        <dbReference type="Proteomes" id="UP000241890"/>
    </source>
</evidence>
<dbReference type="InterPro" id="IPR015943">
    <property type="entry name" value="WD40/YVTN_repeat-like_dom_sf"/>
</dbReference>
<dbReference type="InterPro" id="IPR056550">
    <property type="entry name" value="NOL10_2nd"/>
</dbReference>
<gene>
    <name evidence="11" type="ORF">FCC1311_095462</name>
</gene>
<feature type="region of interest" description="Disordered" evidence="7">
    <location>
        <begin position="472"/>
        <end position="711"/>
    </location>
</feature>